<dbReference type="Pfam" id="PF02353">
    <property type="entry name" value="CMAS"/>
    <property type="match status" value="1"/>
</dbReference>
<organism evidence="6 7">
    <name type="scientific">Bacteriovorax stolpii</name>
    <name type="common">Bdellovibrio stolpii</name>
    <dbReference type="NCBI Taxonomy" id="960"/>
    <lineage>
        <taxon>Bacteria</taxon>
        <taxon>Pseudomonadati</taxon>
        <taxon>Bdellovibrionota</taxon>
        <taxon>Bacteriovoracia</taxon>
        <taxon>Bacteriovoracales</taxon>
        <taxon>Bacteriovoracaceae</taxon>
        <taxon>Bacteriovorax</taxon>
    </lineage>
</organism>
<dbReference type="SUPFAM" id="SSF53335">
    <property type="entry name" value="S-adenosyl-L-methionine-dependent methyltransferases"/>
    <property type="match status" value="1"/>
</dbReference>
<protein>
    <submittedName>
        <fullName evidence="6">SAM-dependent methyltransferase</fullName>
    </submittedName>
</protein>
<dbReference type="InterPro" id="IPR029063">
    <property type="entry name" value="SAM-dependent_MTases_sf"/>
</dbReference>
<reference evidence="6 7" key="1">
    <citation type="submission" date="2018-01" db="EMBL/GenBank/DDBJ databases">
        <title>Complete genome sequence of Bacteriovorax stolpii DSM12778.</title>
        <authorList>
            <person name="Tang B."/>
            <person name="Chang J."/>
        </authorList>
    </citation>
    <scope>NUCLEOTIDE SEQUENCE [LARGE SCALE GENOMIC DNA]</scope>
    <source>
        <strain evidence="6 7">DSM 12778</strain>
    </source>
</reference>
<evidence type="ECO:0000256" key="1">
    <source>
        <dbReference type="ARBA" id="ARBA00010815"/>
    </source>
</evidence>
<accession>A0A2K9NSI6</accession>
<evidence type="ECO:0000256" key="2">
    <source>
        <dbReference type="ARBA" id="ARBA00022603"/>
    </source>
</evidence>
<evidence type="ECO:0000256" key="3">
    <source>
        <dbReference type="ARBA" id="ARBA00022679"/>
    </source>
</evidence>
<dbReference type="PANTHER" id="PTHR43667">
    <property type="entry name" value="CYCLOPROPANE-FATTY-ACYL-PHOSPHOLIPID SYNTHASE"/>
    <property type="match status" value="1"/>
</dbReference>
<keyword evidence="2 6" id="KW-0489">Methyltransferase</keyword>
<gene>
    <name evidence="6" type="ORF">C0V70_06230</name>
</gene>
<dbReference type="EMBL" id="CP025704">
    <property type="protein sequence ID" value="AUN97714.1"/>
    <property type="molecule type" value="Genomic_DNA"/>
</dbReference>
<dbReference type="Gene3D" id="3.40.50.150">
    <property type="entry name" value="Vaccinia Virus protein VP39"/>
    <property type="match status" value="1"/>
</dbReference>
<keyword evidence="4" id="KW-0949">S-adenosyl-L-methionine</keyword>
<dbReference type="GO" id="GO:0008610">
    <property type="term" value="P:lipid biosynthetic process"/>
    <property type="evidence" value="ECO:0007669"/>
    <property type="project" value="InterPro"/>
</dbReference>
<sequence length="400" mass="46177">MSNMESAILRKETPASSWVVLFLEMMSKIEYGSVTILTPAGEYLNYLGKHKGEHVTIHILNWKFCEELFLKGDIGLGETYIAGLWECDNIHTLIKFGIENKASLERVIKGSVIKILFYRLKHLFNRNSKKGSQKNIHAHYDLGNDFYKLWLDSSMTYSSALFKQKNISLLEAQNNKYQNILDQLNLKAGDHILEVGCGWGGFMKYAAQKGVRVTGITISKEQHDFAKDRLQKYADYATVKLMDYRDIQGKYDHIVSIEMFEAIGEEYWSGYFSRLQSALKDGGKLIIQTITINDQDYSSYRKGTDFIQQYIFPGGMLPSPEIFRKVSEQKGFKITGSIEFGLDYAETLKQWEEKFLSSLEDVKKNGFDEKFIRTWKFYLNYCRGGFEAGKIGVYQFYLTK</sequence>
<dbReference type="PANTHER" id="PTHR43667:SF2">
    <property type="entry name" value="FATTY ACID C-METHYL TRANSFERASE"/>
    <property type="match status" value="1"/>
</dbReference>
<keyword evidence="5" id="KW-0443">Lipid metabolism</keyword>
<dbReference type="InterPro" id="IPR050723">
    <property type="entry name" value="CFA/CMAS"/>
</dbReference>
<comment type="similarity">
    <text evidence="1">Belongs to the CFA/CMAS family.</text>
</comment>
<dbReference type="InterPro" id="IPR003333">
    <property type="entry name" value="CMAS"/>
</dbReference>
<dbReference type="RefSeq" id="WP_102243007.1">
    <property type="nucleotide sequence ID" value="NZ_CP025704.1"/>
</dbReference>
<dbReference type="GO" id="GO:0008168">
    <property type="term" value="F:methyltransferase activity"/>
    <property type="evidence" value="ECO:0007669"/>
    <property type="project" value="UniProtKB-KW"/>
</dbReference>
<dbReference type="KEGG" id="bsto:C0V70_06230"/>
<dbReference type="GO" id="GO:0032259">
    <property type="term" value="P:methylation"/>
    <property type="evidence" value="ECO:0007669"/>
    <property type="project" value="UniProtKB-KW"/>
</dbReference>
<dbReference type="CDD" id="cd02440">
    <property type="entry name" value="AdoMet_MTases"/>
    <property type="match status" value="1"/>
</dbReference>
<proteinExistence type="inferred from homology"/>
<evidence type="ECO:0000313" key="6">
    <source>
        <dbReference type="EMBL" id="AUN97714.1"/>
    </source>
</evidence>
<dbReference type="AlphaFoldDB" id="A0A2K9NSI6"/>
<dbReference type="PIRSF" id="PIRSF003085">
    <property type="entry name" value="CMAS"/>
    <property type="match status" value="1"/>
</dbReference>
<evidence type="ECO:0000313" key="7">
    <source>
        <dbReference type="Proteomes" id="UP000235584"/>
    </source>
</evidence>
<evidence type="ECO:0000256" key="4">
    <source>
        <dbReference type="ARBA" id="ARBA00022691"/>
    </source>
</evidence>
<keyword evidence="7" id="KW-1185">Reference proteome</keyword>
<dbReference type="Proteomes" id="UP000235584">
    <property type="component" value="Chromosome"/>
</dbReference>
<evidence type="ECO:0000256" key="5">
    <source>
        <dbReference type="ARBA" id="ARBA00023098"/>
    </source>
</evidence>
<keyword evidence="3 6" id="KW-0808">Transferase</keyword>
<name>A0A2K9NSI6_BACTC</name>